<dbReference type="RefSeq" id="XP_013924235.1">
    <property type="nucleotide sequence ID" value="XM_014068760.1"/>
</dbReference>
<dbReference type="GeneID" id="106550789"/>
<feature type="compositionally biased region" description="Basic and acidic residues" evidence="1">
    <location>
        <begin position="125"/>
        <end position="142"/>
    </location>
</feature>
<accession>A0A6I9YKF9</accession>
<organism evidence="2 3">
    <name type="scientific">Thamnophis sirtalis</name>
    <dbReference type="NCBI Taxonomy" id="35019"/>
    <lineage>
        <taxon>Eukaryota</taxon>
        <taxon>Metazoa</taxon>
        <taxon>Chordata</taxon>
        <taxon>Craniata</taxon>
        <taxon>Vertebrata</taxon>
        <taxon>Euteleostomi</taxon>
        <taxon>Lepidosauria</taxon>
        <taxon>Squamata</taxon>
        <taxon>Bifurcata</taxon>
        <taxon>Unidentata</taxon>
        <taxon>Episquamata</taxon>
        <taxon>Toxicofera</taxon>
        <taxon>Serpentes</taxon>
        <taxon>Colubroidea</taxon>
        <taxon>Colubridae</taxon>
        <taxon>Natricinae</taxon>
        <taxon>Thamnophis</taxon>
    </lineage>
</organism>
<evidence type="ECO:0000313" key="2">
    <source>
        <dbReference type="Proteomes" id="UP000504617"/>
    </source>
</evidence>
<proteinExistence type="predicted"/>
<feature type="non-terminal residue" evidence="3">
    <location>
        <position position="219"/>
    </location>
</feature>
<protein>
    <submittedName>
        <fullName evidence="3">Uncharacterized protein LOC106550789</fullName>
    </submittedName>
</protein>
<dbReference type="Proteomes" id="UP000504617">
    <property type="component" value="Unplaced"/>
</dbReference>
<name>A0A6I9YKF9_9SAUR</name>
<keyword evidence="2" id="KW-1185">Reference proteome</keyword>
<gene>
    <name evidence="3" type="primary">LOC106550789</name>
</gene>
<evidence type="ECO:0000256" key="1">
    <source>
        <dbReference type="SAM" id="MobiDB-lite"/>
    </source>
</evidence>
<sequence length="219" mass="24464">MLVYGQNAVATQKQVQGCFAPARRLRLSPLLLWPTSAASPCRNSAISLLQPAQAALCAPFLVPPSTADFQPYHELPGCSLAGKVHPGGRTAPGRPALGYGTNFPTNVRRPLSICPSSFSFTQIDHKASPKLEKKEPKRRDWQEPCDSSPSLVDLMHSLRQYDEEDPMAYLAPNTSHHHRHHNHHKTKKGDAQEMLQDLTEKRYEDMIPEREKKLAALML</sequence>
<dbReference type="AlphaFoldDB" id="A0A6I9YKF9"/>
<reference evidence="3" key="1">
    <citation type="submission" date="2025-08" db="UniProtKB">
        <authorList>
            <consortium name="RefSeq"/>
        </authorList>
    </citation>
    <scope>IDENTIFICATION</scope>
</reference>
<feature type="region of interest" description="Disordered" evidence="1">
    <location>
        <begin position="125"/>
        <end position="149"/>
    </location>
</feature>
<dbReference type="KEGG" id="tsr:106550789"/>
<evidence type="ECO:0000313" key="3">
    <source>
        <dbReference type="RefSeq" id="XP_013924235.1"/>
    </source>
</evidence>